<comment type="caution">
    <text evidence="3">The sequence shown here is derived from an EMBL/GenBank/DDBJ whole genome shotgun (WGS) entry which is preliminary data.</text>
</comment>
<sequence>MLIDSQLPIVSWLSITMTSAVMPHQQSSSSVFQLFCRWGMSADIMLIDSQLPIVSWLSISMTSAVTPCRHNSWKTEELLCRQGVTADIMGVLLSGEEDCGSHCYVLGALNTHDGQTEAQTALVKRKAHTVWEEALLFPLKEEDRADATLTLTLRNCDRFSRHQVAGEITLSLANVGIPFGTARWVDLRAPEKNADSSGEVLLSMSYLPAANRLIVVLIKARNIHSDQSNNLVGKDLFVKVTLWHQTQRLKRKQSKRAKHKINPVWNEMIMFEVPPELLGEVSVEVGMLSQEPSGGPSQALGSCYLGSDRTGSGKSHWREMISNPRRQIAIWHRLLP</sequence>
<organism evidence="3 4">
    <name type="scientific">Ranitomeya imitator</name>
    <name type="common">mimic poison frog</name>
    <dbReference type="NCBI Taxonomy" id="111125"/>
    <lineage>
        <taxon>Eukaryota</taxon>
        <taxon>Metazoa</taxon>
        <taxon>Chordata</taxon>
        <taxon>Craniata</taxon>
        <taxon>Vertebrata</taxon>
        <taxon>Euteleostomi</taxon>
        <taxon>Amphibia</taxon>
        <taxon>Batrachia</taxon>
        <taxon>Anura</taxon>
        <taxon>Neobatrachia</taxon>
        <taxon>Hyloidea</taxon>
        <taxon>Dendrobatidae</taxon>
        <taxon>Dendrobatinae</taxon>
        <taxon>Ranitomeya</taxon>
    </lineage>
</organism>
<dbReference type="PANTHER" id="PTHR10024">
    <property type="entry name" value="SYNAPTOTAGMIN"/>
    <property type="match status" value="1"/>
</dbReference>
<dbReference type="InterPro" id="IPR035892">
    <property type="entry name" value="C2_domain_sf"/>
</dbReference>
<dbReference type="InterPro" id="IPR000008">
    <property type="entry name" value="C2_dom"/>
</dbReference>
<reference evidence="3" key="1">
    <citation type="submission" date="2023-07" db="EMBL/GenBank/DDBJ databases">
        <authorList>
            <person name="Stuckert A."/>
        </authorList>
    </citation>
    <scope>NUCLEOTIDE SEQUENCE</scope>
</reference>
<name>A0ABN9MPQ2_9NEOB</name>
<dbReference type="Proteomes" id="UP001176940">
    <property type="component" value="Unassembled WGS sequence"/>
</dbReference>
<gene>
    <name evidence="3" type="ORF">RIMI_LOCUS21073796</name>
</gene>
<evidence type="ECO:0000259" key="2">
    <source>
        <dbReference type="PROSITE" id="PS50004"/>
    </source>
</evidence>
<feature type="domain" description="C2" evidence="2">
    <location>
        <begin position="59"/>
        <end position="185"/>
    </location>
</feature>
<dbReference type="SMART" id="SM00239">
    <property type="entry name" value="C2"/>
    <property type="match status" value="1"/>
</dbReference>
<feature type="domain" description="C2" evidence="2">
    <location>
        <begin position="196"/>
        <end position="332"/>
    </location>
</feature>
<keyword evidence="4" id="KW-1185">Reference proteome</keyword>
<evidence type="ECO:0000313" key="4">
    <source>
        <dbReference type="Proteomes" id="UP001176940"/>
    </source>
</evidence>
<dbReference type="EMBL" id="CAUEEQ010072865">
    <property type="protein sequence ID" value="CAJ0966229.1"/>
    <property type="molecule type" value="Genomic_DNA"/>
</dbReference>
<evidence type="ECO:0000256" key="1">
    <source>
        <dbReference type="ARBA" id="ARBA00006996"/>
    </source>
</evidence>
<dbReference type="PANTHER" id="PTHR10024:SF250">
    <property type="entry name" value="SYNAPTOTAGMIN-13"/>
    <property type="match status" value="1"/>
</dbReference>
<dbReference type="Pfam" id="PF00168">
    <property type="entry name" value="C2"/>
    <property type="match status" value="2"/>
</dbReference>
<accession>A0ABN9MPQ2</accession>
<comment type="similarity">
    <text evidence="1">Belongs to the synaptotagmin family.</text>
</comment>
<dbReference type="SUPFAM" id="SSF49562">
    <property type="entry name" value="C2 domain (Calcium/lipid-binding domain, CaLB)"/>
    <property type="match status" value="2"/>
</dbReference>
<proteinExistence type="inferred from homology"/>
<dbReference type="Gene3D" id="2.60.40.150">
    <property type="entry name" value="C2 domain"/>
    <property type="match status" value="2"/>
</dbReference>
<evidence type="ECO:0000313" key="3">
    <source>
        <dbReference type="EMBL" id="CAJ0966229.1"/>
    </source>
</evidence>
<dbReference type="PROSITE" id="PS50004">
    <property type="entry name" value="C2"/>
    <property type="match status" value="2"/>
</dbReference>
<protein>
    <recommendedName>
        <fullName evidence="2">C2 domain-containing protein</fullName>
    </recommendedName>
</protein>